<evidence type="ECO:0000313" key="5">
    <source>
        <dbReference type="Proteomes" id="UP000436088"/>
    </source>
</evidence>
<dbReference type="Pfam" id="PF13456">
    <property type="entry name" value="RVT_3"/>
    <property type="match status" value="1"/>
</dbReference>
<dbReference type="CDD" id="cd01650">
    <property type="entry name" value="RT_nLTR_like"/>
    <property type="match status" value="1"/>
</dbReference>
<dbReference type="GO" id="GO:0004523">
    <property type="term" value="F:RNA-DNA hybrid ribonuclease activity"/>
    <property type="evidence" value="ECO:0007669"/>
    <property type="project" value="InterPro"/>
</dbReference>
<feature type="domain" description="Reverse transcriptase" evidence="2">
    <location>
        <begin position="413"/>
        <end position="632"/>
    </location>
</feature>
<feature type="region of interest" description="Disordered" evidence="1">
    <location>
        <begin position="125"/>
        <end position="167"/>
    </location>
</feature>
<feature type="domain" description="RNase H type-1" evidence="3">
    <location>
        <begin position="939"/>
        <end position="1020"/>
    </location>
</feature>
<dbReference type="PANTHER" id="PTHR33116:SF86">
    <property type="entry name" value="REVERSE TRANSCRIPTASE DOMAIN-CONTAINING PROTEIN"/>
    <property type="match status" value="1"/>
</dbReference>
<proteinExistence type="predicted"/>
<organism evidence="4 5">
    <name type="scientific">Hibiscus syriacus</name>
    <name type="common">Rose of Sharon</name>
    <dbReference type="NCBI Taxonomy" id="106335"/>
    <lineage>
        <taxon>Eukaryota</taxon>
        <taxon>Viridiplantae</taxon>
        <taxon>Streptophyta</taxon>
        <taxon>Embryophyta</taxon>
        <taxon>Tracheophyta</taxon>
        <taxon>Spermatophyta</taxon>
        <taxon>Magnoliopsida</taxon>
        <taxon>eudicotyledons</taxon>
        <taxon>Gunneridae</taxon>
        <taxon>Pentapetalae</taxon>
        <taxon>rosids</taxon>
        <taxon>malvids</taxon>
        <taxon>Malvales</taxon>
        <taxon>Malvaceae</taxon>
        <taxon>Malvoideae</taxon>
        <taxon>Hibiscus</taxon>
    </lineage>
</organism>
<feature type="compositionally biased region" description="Basic and acidic residues" evidence="1">
    <location>
        <begin position="130"/>
        <end position="143"/>
    </location>
</feature>
<comment type="caution">
    <text evidence="4">The sequence shown here is derived from an EMBL/GenBank/DDBJ whole genome shotgun (WGS) entry which is preliminary data.</text>
</comment>
<sequence length="1052" mass="119062">MIPRHSPASVEKTLAEPYGPWMLVDTHRKRNSRVSTSSEAKNSEAITSKSRLIQSLRNSLLIHLLLPTQFKSKSRLFQPLKITHSLTSRQLNCSLKELRMLIQKKLILGLKHLAIELSSSTSPIFPTRKPHADSRPIHADPRPNHGTADVHGVSPSKHGPPSSSSSHAITDGSTLLAIFNLFTAAFSRSPRLIRFWDLLFKPILPSASVKTFGIIFMIVRLDRCFGNSVWFKRLPNSALHHLLRMKSDHRPLLLSSAVSSCSNRTPKFRIIDARPSQYPKLSRTLPQSRLLGIRKYSVKLVVIKNSSWLGSGELKDALIKKRSSNMVKLEAKHLKDLEATTSYFPNLFAVDSRPHPFFPYSSMFPPFQAGHLDSLAATPNVSEVREALFSMAPLKAPGIDGLHANFFQRNWDVLYKPITKVIVRRLQPIMLYLIGPYQTNFIKGRSITENVIVNQEIIHTMNSKKRTVGWMAIKVDLQKAFDCVRWVFIEDKLNEAGFPIPLIFLIMKCITSSTILIQWNGDLSVEFRPNRGIRQRDPLSPYLFNLTMERLSHAISYKVSIGEWSAFKLNRNGSPISHLFFTDDLVLYAKANMDNASIIDSILDLFVSYSGHMVNRSKTKIFFSNNTIRVMRTSICSTLGFQEINYMVLYLGIPVRHLGANRNIYNFLVDKVKSKLDGWSTRFLSFAGRATLAKIALFTIPSYVMQASKLPSSVCQKIEAIIRCFIWSSNSTSSHVSLVNWELVCQPLIHGRLGFRHIDNVNDAFLLKICHSIVVNRSSYRVSLIRLLSCWRNPNIYIDPSLMVTDLTLPGGSWNINLAGNLEFQNNYAASFGLLSRINSSLTIFVADKVSLKIYLVLLVPIMIRHFPISFETTRWSEKPGLPLHAWKWRNNLIFQGKAIDAMSLITFSTSWANHYYKAAAMPTSPSAHNIEFSIEIAPKKVELSTIQEGLHLAWSKGLNRIIVQTDSSDAYELFSPPTVNRLFSHVRSITLLCSRNWLVDFTLIRCEANYAAGHLAKLALKNERLLRVIEAAPDSLTAILHRDLYAPFTFA</sequence>
<feature type="compositionally biased region" description="Low complexity" evidence="1">
    <location>
        <begin position="151"/>
        <end position="167"/>
    </location>
</feature>
<dbReference type="InterPro" id="IPR044730">
    <property type="entry name" value="RNase_H-like_dom_plant"/>
</dbReference>
<evidence type="ECO:0000313" key="4">
    <source>
        <dbReference type="EMBL" id="KAE8715746.1"/>
    </source>
</evidence>
<dbReference type="GO" id="GO:0003676">
    <property type="term" value="F:nucleic acid binding"/>
    <property type="evidence" value="ECO:0007669"/>
    <property type="project" value="InterPro"/>
</dbReference>
<name>A0A6A3BFC0_HIBSY</name>
<dbReference type="PANTHER" id="PTHR33116">
    <property type="entry name" value="REVERSE TRANSCRIPTASE ZINC-BINDING DOMAIN-CONTAINING PROTEIN-RELATED-RELATED"/>
    <property type="match status" value="1"/>
</dbReference>
<dbReference type="InterPro" id="IPR002156">
    <property type="entry name" value="RNaseH_domain"/>
</dbReference>
<dbReference type="EMBL" id="VEPZ02000857">
    <property type="protein sequence ID" value="KAE8715746.1"/>
    <property type="molecule type" value="Genomic_DNA"/>
</dbReference>
<reference evidence="4" key="1">
    <citation type="submission" date="2019-09" db="EMBL/GenBank/DDBJ databases">
        <title>Draft genome information of white flower Hibiscus syriacus.</title>
        <authorList>
            <person name="Kim Y.-M."/>
        </authorList>
    </citation>
    <scope>NUCLEOTIDE SEQUENCE [LARGE SCALE GENOMIC DNA]</scope>
    <source>
        <strain evidence="4">YM2019G1</strain>
    </source>
</reference>
<evidence type="ECO:0000256" key="1">
    <source>
        <dbReference type="SAM" id="MobiDB-lite"/>
    </source>
</evidence>
<evidence type="ECO:0000259" key="2">
    <source>
        <dbReference type="Pfam" id="PF00078"/>
    </source>
</evidence>
<dbReference type="Pfam" id="PF00078">
    <property type="entry name" value="RVT_1"/>
    <property type="match status" value="1"/>
</dbReference>
<protein>
    <recommendedName>
        <fullName evidence="6">Reverse transcriptase domain-containing protein</fullName>
    </recommendedName>
</protein>
<accession>A0A6A3BFC0</accession>
<evidence type="ECO:0008006" key="6">
    <source>
        <dbReference type="Google" id="ProtNLM"/>
    </source>
</evidence>
<gene>
    <name evidence="4" type="ORF">F3Y22_tig00110160pilonHSYRG00327</name>
</gene>
<dbReference type="InterPro" id="IPR000477">
    <property type="entry name" value="RT_dom"/>
</dbReference>
<keyword evidence="5" id="KW-1185">Reference proteome</keyword>
<dbReference type="CDD" id="cd06222">
    <property type="entry name" value="RNase_H_like"/>
    <property type="match status" value="1"/>
</dbReference>
<evidence type="ECO:0000259" key="3">
    <source>
        <dbReference type="Pfam" id="PF13456"/>
    </source>
</evidence>
<dbReference type="Proteomes" id="UP000436088">
    <property type="component" value="Unassembled WGS sequence"/>
</dbReference>
<dbReference type="AlphaFoldDB" id="A0A6A3BFC0"/>